<evidence type="ECO:0000313" key="2">
    <source>
        <dbReference type="WBParaSite" id="ES5_v2.g18929.t1"/>
    </source>
</evidence>
<protein>
    <submittedName>
        <fullName evidence="2">Arrestin-like N-terminal domain-containing protein</fullName>
    </submittedName>
</protein>
<accession>A0AC34FNR3</accession>
<name>A0AC34FNR3_9BILA</name>
<dbReference type="Proteomes" id="UP000887579">
    <property type="component" value="Unplaced"/>
</dbReference>
<dbReference type="WBParaSite" id="ES5_v2.g18929.t1">
    <property type="protein sequence ID" value="ES5_v2.g18929.t1"/>
    <property type="gene ID" value="ES5_v2.g18929"/>
</dbReference>
<proteinExistence type="predicted"/>
<reference evidence="2" key="1">
    <citation type="submission" date="2022-11" db="UniProtKB">
        <authorList>
            <consortium name="WormBaseParasite"/>
        </authorList>
    </citation>
    <scope>IDENTIFICATION</scope>
</reference>
<sequence length="190" mass="21325">MTNLKIIFDSPTPTFSPSSEVYGHVVVETSKPIKADQIILKVTGKAITSFFRSKPNLLKNFTKPLINFKAEEMYLNERYILWQTSDKTSKFPAGIQKFDFVFELPKGCQPSFACQEAKIVYALKADIFYSKKSVASSEESVFNVSSNPDLTLKDVLGTFGKKEAKFLSSHSSSHPVEAKASFAYFLEFNC</sequence>
<evidence type="ECO:0000313" key="1">
    <source>
        <dbReference type="Proteomes" id="UP000887579"/>
    </source>
</evidence>
<organism evidence="1 2">
    <name type="scientific">Panagrolaimus sp. ES5</name>
    <dbReference type="NCBI Taxonomy" id="591445"/>
    <lineage>
        <taxon>Eukaryota</taxon>
        <taxon>Metazoa</taxon>
        <taxon>Ecdysozoa</taxon>
        <taxon>Nematoda</taxon>
        <taxon>Chromadorea</taxon>
        <taxon>Rhabditida</taxon>
        <taxon>Tylenchina</taxon>
        <taxon>Panagrolaimomorpha</taxon>
        <taxon>Panagrolaimoidea</taxon>
        <taxon>Panagrolaimidae</taxon>
        <taxon>Panagrolaimus</taxon>
    </lineage>
</organism>